<reference evidence="1" key="2">
    <citation type="journal article" date="2015" name="Data Brief">
        <title>Shoot transcriptome of the giant reed, Arundo donax.</title>
        <authorList>
            <person name="Barrero R.A."/>
            <person name="Guerrero F.D."/>
            <person name="Moolhuijzen P."/>
            <person name="Goolsby J.A."/>
            <person name="Tidwell J."/>
            <person name="Bellgard S.E."/>
            <person name="Bellgard M.I."/>
        </authorList>
    </citation>
    <scope>NUCLEOTIDE SEQUENCE</scope>
    <source>
        <tissue evidence="1">Shoot tissue taken approximately 20 cm above the soil surface</tissue>
    </source>
</reference>
<reference evidence="1" key="1">
    <citation type="submission" date="2014-09" db="EMBL/GenBank/DDBJ databases">
        <authorList>
            <person name="Magalhaes I.L.F."/>
            <person name="Oliveira U."/>
            <person name="Santos F.R."/>
            <person name="Vidigal T.H.D.A."/>
            <person name="Brescovit A.D."/>
            <person name="Santos A.J."/>
        </authorList>
    </citation>
    <scope>NUCLEOTIDE SEQUENCE</scope>
    <source>
        <tissue evidence="1">Shoot tissue taken approximately 20 cm above the soil surface</tissue>
    </source>
</reference>
<dbReference type="AlphaFoldDB" id="A0A0A8XQC8"/>
<dbReference type="EMBL" id="GBRH01281846">
    <property type="protein sequence ID" value="JAD16049.1"/>
    <property type="molecule type" value="Transcribed_RNA"/>
</dbReference>
<name>A0A0A8XQC8_ARUDO</name>
<proteinExistence type="predicted"/>
<accession>A0A0A8XQC8</accession>
<sequence length="70" mass="8242">MINKKRHQLTRNLVCNYVHLFKNLSRIYILTKSSQKKRSIQSKSQCCNAGLMQGHMKSIVFHVESKYTKD</sequence>
<evidence type="ECO:0000313" key="1">
    <source>
        <dbReference type="EMBL" id="JAD16049.1"/>
    </source>
</evidence>
<organism evidence="1">
    <name type="scientific">Arundo donax</name>
    <name type="common">Giant reed</name>
    <name type="synonym">Donax arundinaceus</name>
    <dbReference type="NCBI Taxonomy" id="35708"/>
    <lineage>
        <taxon>Eukaryota</taxon>
        <taxon>Viridiplantae</taxon>
        <taxon>Streptophyta</taxon>
        <taxon>Embryophyta</taxon>
        <taxon>Tracheophyta</taxon>
        <taxon>Spermatophyta</taxon>
        <taxon>Magnoliopsida</taxon>
        <taxon>Liliopsida</taxon>
        <taxon>Poales</taxon>
        <taxon>Poaceae</taxon>
        <taxon>PACMAD clade</taxon>
        <taxon>Arundinoideae</taxon>
        <taxon>Arundineae</taxon>
        <taxon>Arundo</taxon>
    </lineage>
</organism>
<protein>
    <submittedName>
        <fullName evidence="1">Uncharacterized protein</fullName>
    </submittedName>
</protein>